<proteinExistence type="predicted"/>
<feature type="compositionally biased region" description="Basic and acidic residues" evidence="1">
    <location>
        <begin position="1"/>
        <end position="16"/>
    </location>
</feature>
<gene>
    <name evidence="3" type="ORF">FQY79_05530</name>
</gene>
<protein>
    <recommendedName>
        <fullName evidence="2">Glycine zipper domain-containing protein</fullName>
    </recommendedName>
</protein>
<dbReference type="EMBL" id="VOHE01000002">
    <property type="protein sequence ID" value="TWT20773.1"/>
    <property type="molecule type" value="Genomic_DNA"/>
</dbReference>
<comment type="caution">
    <text evidence="3">The sequence shown here is derived from an EMBL/GenBank/DDBJ whole genome shotgun (WGS) entry which is preliminary data.</text>
</comment>
<dbReference type="Pfam" id="PF13488">
    <property type="entry name" value="Gly-zipper_Omp"/>
    <property type="match status" value="1"/>
</dbReference>
<dbReference type="PANTHER" id="PTHR21525">
    <property type="entry name" value="MOTILE SPERM PROTEIN"/>
    <property type="match status" value="1"/>
</dbReference>
<feature type="compositionally biased region" description="Low complexity" evidence="1">
    <location>
        <begin position="20"/>
        <end position="29"/>
    </location>
</feature>
<feature type="region of interest" description="Disordered" evidence="1">
    <location>
        <begin position="1"/>
        <end position="36"/>
    </location>
</feature>
<organism evidence="3 4">
    <name type="scientific">Luteimonas wenzhouensis</name>
    <dbReference type="NCBI Taxonomy" id="2599615"/>
    <lineage>
        <taxon>Bacteria</taxon>
        <taxon>Pseudomonadati</taxon>
        <taxon>Pseudomonadota</taxon>
        <taxon>Gammaproteobacteria</taxon>
        <taxon>Lysobacterales</taxon>
        <taxon>Lysobacteraceae</taxon>
        <taxon>Luteimonas</taxon>
    </lineage>
</organism>
<dbReference type="OrthoDB" id="5966759at2"/>
<dbReference type="PANTHER" id="PTHR21525:SF9">
    <property type="entry name" value="CHANNEL_COLICIN DOMAIN-CONTAINING PROTEIN"/>
    <property type="match status" value="1"/>
</dbReference>
<sequence length="171" mass="18128">MTNQNDDRHAHGDANRDPITGTPGAHPVGTGVGATAGGVAGAAVGSVAGPVGTAVGAAVGAIAGGLGGKSMAERVNPTVEDAYWREHYSAETYHDPQYGYEDYAPAYRTGYEGRARFADRDFEQAEPDLRAEYERGRGNSRLDWDRARDATRAAWHRVERALPGDADGDGR</sequence>
<dbReference type="Proteomes" id="UP000315949">
    <property type="component" value="Unassembled WGS sequence"/>
</dbReference>
<reference evidence="3 4" key="1">
    <citation type="submission" date="2019-07" db="EMBL/GenBank/DDBJ databases">
        <title>Luteimonas sp. YD-1 nov., isolated from acidic soil.</title>
        <authorList>
            <person name="Zhou J."/>
        </authorList>
    </citation>
    <scope>NUCLEOTIDE SEQUENCE [LARGE SCALE GENOMIC DNA]</scope>
    <source>
        <strain evidence="3 4">YD-1</strain>
    </source>
</reference>
<dbReference type="AlphaFoldDB" id="A0A5C5U302"/>
<keyword evidence="4" id="KW-1185">Reference proteome</keyword>
<feature type="domain" description="Glycine zipper" evidence="2">
    <location>
        <begin position="32"/>
        <end position="74"/>
    </location>
</feature>
<evidence type="ECO:0000313" key="3">
    <source>
        <dbReference type="EMBL" id="TWT20773.1"/>
    </source>
</evidence>
<dbReference type="RefSeq" id="WP_146311530.1">
    <property type="nucleotide sequence ID" value="NZ_VOHE01000002.1"/>
</dbReference>
<name>A0A5C5U302_9GAMM</name>
<dbReference type="InterPro" id="IPR039567">
    <property type="entry name" value="Gly-zipper"/>
</dbReference>
<accession>A0A5C5U302</accession>
<evidence type="ECO:0000256" key="1">
    <source>
        <dbReference type="SAM" id="MobiDB-lite"/>
    </source>
</evidence>
<evidence type="ECO:0000313" key="4">
    <source>
        <dbReference type="Proteomes" id="UP000315949"/>
    </source>
</evidence>
<evidence type="ECO:0000259" key="2">
    <source>
        <dbReference type="Pfam" id="PF13488"/>
    </source>
</evidence>